<protein>
    <recommendedName>
        <fullName evidence="4">PetM family of cytochrome b6f complex subunit 7</fullName>
    </recommendedName>
</protein>
<evidence type="ECO:0000313" key="3">
    <source>
        <dbReference type="Proteomes" id="UP000264310"/>
    </source>
</evidence>
<dbReference type="EMBL" id="QURL01000003">
    <property type="protein sequence ID" value="RFC64052.1"/>
    <property type="molecule type" value="Genomic_DNA"/>
</dbReference>
<comment type="caution">
    <text evidence="2">The sequence shown here is derived from an EMBL/GenBank/DDBJ whole genome shotgun (WGS) entry which is preliminary data.</text>
</comment>
<name>A0A371X485_9HYPH</name>
<feature type="transmembrane region" description="Helical" evidence="1">
    <location>
        <begin position="81"/>
        <end position="100"/>
    </location>
</feature>
<proteinExistence type="predicted"/>
<dbReference type="Proteomes" id="UP000264310">
    <property type="component" value="Unassembled WGS sequence"/>
</dbReference>
<keyword evidence="1" id="KW-1133">Transmembrane helix</keyword>
<evidence type="ECO:0000313" key="2">
    <source>
        <dbReference type="EMBL" id="RFC64052.1"/>
    </source>
</evidence>
<accession>A0A371X485</accession>
<reference evidence="2 3" key="1">
    <citation type="submission" date="2018-08" db="EMBL/GenBank/DDBJ databases">
        <title>Fulvimarina sp. 85, whole genome shotgun sequence.</title>
        <authorList>
            <person name="Tuo L."/>
        </authorList>
    </citation>
    <scope>NUCLEOTIDE SEQUENCE [LARGE SCALE GENOMIC DNA]</scope>
    <source>
        <strain evidence="2 3">85</strain>
    </source>
</reference>
<dbReference type="AlphaFoldDB" id="A0A371X485"/>
<organism evidence="2 3">
    <name type="scientific">Fulvimarina endophytica</name>
    <dbReference type="NCBI Taxonomy" id="2293836"/>
    <lineage>
        <taxon>Bacteria</taxon>
        <taxon>Pseudomonadati</taxon>
        <taxon>Pseudomonadota</taxon>
        <taxon>Alphaproteobacteria</taxon>
        <taxon>Hyphomicrobiales</taxon>
        <taxon>Aurantimonadaceae</taxon>
        <taxon>Fulvimarina</taxon>
    </lineage>
</organism>
<evidence type="ECO:0008006" key="4">
    <source>
        <dbReference type="Google" id="ProtNLM"/>
    </source>
</evidence>
<evidence type="ECO:0000256" key="1">
    <source>
        <dbReference type="SAM" id="Phobius"/>
    </source>
</evidence>
<sequence length="110" mass="11518">MPGSVTRAPMPRQDAVPRMAFFLRLLGTLLLAVATVFAVADLAQYVADDVVTMATIASVAQTTGIGADLFGPEASATARVIGSWPFAISFAVLGAILVLLGRRRRSIGRS</sequence>
<keyword evidence="1" id="KW-0472">Membrane</keyword>
<feature type="transmembrane region" description="Helical" evidence="1">
    <location>
        <begin position="21"/>
        <end position="40"/>
    </location>
</feature>
<keyword evidence="3" id="KW-1185">Reference proteome</keyword>
<gene>
    <name evidence="2" type="ORF">DYI37_06715</name>
</gene>
<keyword evidence="1" id="KW-0812">Transmembrane</keyword>